<dbReference type="AlphaFoldDB" id="E7RP65"/>
<evidence type="ECO:0000313" key="1">
    <source>
        <dbReference type="EMBL" id="EFZ37508.1"/>
    </source>
</evidence>
<sequence length="42" mass="4864">MYRNYTCRLSPIGVPSAFLALYLRFKRLLCVSLSPCMSYDDV</sequence>
<keyword evidence="2" id="KW-1185">Reference proteome</keyword>
<protein>
    <submittedName>
        <fullName evidence="1">Uncharacterized protein</fullName>
    </submittedName>
</protein>
<evidence type="ECO:0000313" key="2">
    <source>
        <dbReference type="Proteomes" id="UP000005580"/>
    </source>
</evidence>
<dbReference type="HOGENOM" id="CLU_3255900_0_0_10"/>
<accession>E7RP65</accession>
<reference evidence="1" key="1">
    <citation type="submission" date="2011-01" db="EMBL/GenBank/DDBJ databases">
        <authorList>
            <person name="Muzny D."/>
            <person name="Qin X."/>
            <person name="Buhay C."/>
            <person name="Dugan-Rocha S."/>
            <person name="Ding Y."/>
            <person name="Chen G."/>
            <person name="Hawes A."/>
            <person name="Holder M."/>
            <person name="Jhangiani S."/>
            <person name="Johnson A."/>
            <person name="Khan Z."/>
            <person name="Li Z."/>
            <person name="Liu W."/>
            <person name="Liu X."/>
            <person name="Perez L."/>
            <person name="Shen H."/>
            <person name="Wang Q."/>
            <person name="Watt J."/>
            <person name="Xi L."/>
            <person name="Xin Y."/>
            <person name="Zhou J."/>
            <person name="Deng J."/>
            <person name="Jiang H."/>
            <person name="Liu Y."/>
            <person name="Qu J."/>
            <person name="Song X.-Z."/>
            <person name="Zhang L."/>
            <person name="Villasana D."/>
            <person name="Johnson A."/>
            <person name="Liu J."/>
            <person name="Liyanage D."/>
            <person name="Lorensuhewa L."/>
            <person name="Robinson T."/>
            <person name="Song A."/>
            <person name="Song B.-B."/>
            <person name="Dinh H."/>
            <person name="Thornton R."/>
            <person name="Coyle M."/>
            <person name="Francisco L."/>
            <person name="Jackson L."/>
            <person name="Javaid M."/>
            <person name="Korchina V."/>
            <person name="Kovar C."/>
            <person name="Mata R."/>
            <person name="Mathew T."/>
            <person name="Ngo R."/>
            <person name="Nguyen L."/>
            <person name="Nguyen N."/>
            <person name="Okwuonu G."/>
            <person name="Ongeri F."/>
            <person name="Pham C."/>
            <person name="Simmons D."/>
            <person name="Wilczek-Boney K."/>
            <person name="Hale W."/>
            <person name="Jakkamsetti A."/>
            <person name="Pham P."/>
            <person name="Ruth R."/>
            <person name="San Lucas F."/>
            <person name="Warren J."/>
            <person name="Zhang J."/>
            <person name="Zhao Z."/>
            <person name="Zhou C."/>
            <person name="Zhu D."/>
            <person name="Lee S."/>
            <person name="Bess C."/>
            <person name="Blankenburg K."/>
            <person name="Forbes L."/>
            <person name="Fu Q."/>
            <person name="Gubbala S."/>
            <person name="Hirani K."/>
            <person name="Jayaseelan J.C."/>
            <person name="Lara F."/>
            <person name="Munidasa M."/>
            <person name="Palculict T."/>
            <person name="Patil S."/>
            <person name="Pu L.-L."/>
            <person name="Saada N."/>
            <person name="Tang L."/>
            <person name="Weissenberger G."/>
            <person name="Zhu Y."/>
            <person name="Hemphill L."/>
            <person name="Shang Y."/>
            <person name="Youmans B."/>
            <person name="Ayvaz T."/>
            <person name="Ross M."/>
            <person name="Santibanez J."/>
            <person name="Aqrawi P."/>
            <person name="Gross S."/>
            <person name="Joshi V."/>
            <person name="Fowler G."/>
            <person name="Nazareth L."/>
            <person name="Reid J."/>
            <person name="Worley K."/>
            <person name="Petrosino J."/>
            <person name="Highlander S."/>
            <person name="Gibbs R."/>
        </authorList>
    </citation>
    <scope>NUCLEOTIDE SEQUENCE [LARGE SCALE GENOMIC DNA]</scope>
    <source>
        <strain evidence="1">ATCC 33269</strain>
    </source>
</reference>
<name>E7RP65_9BACT</name>
<proteinExistence type="predicted"/>
<dbReference type="Proteomes" id="UP000005580">
    <property type="component" value="Unassembled WGS sequence"/>
</dbReference>
<dbReference type="EMBL" id="AEPE02000003">
    <property type="protein sequence ID" value="EFZ37508.1"/>
    <property type="molecule type" value="Genomic_DNA"/>
</dbReference>
<comment type="caution">
    <text evidence="1">The sequence shown here is derived from an EMBL/GenBank/DDBJ whole genome shotgun (WGS) entry which is preliminary data.</text>
</comment>
<gene>
    <name evidence="1" type="ORF">HMPREF0663_10966</name>
</gene>
<organism evidence="1 2">
    <name type="scientific">Hoylesella oralis ATCC 33269</name>
    <dbReference type="NCBI Taxonomy" id="873533"/>
    <lineage>
        <taxon>Bacteria</taxon>
        <taxon>Pseudomonadati</taxon>
        <taxon>Bacteroidota</taxon>
        <taxon>Bacteroidia</taxon>
        <taxon>Bacteroidales</taxon>
        <taxon>Prevotellaceae</taxon>
        <taxon>Hoylesella</taxon>
    </lineage>
</organism>